<keyword evidence="2" id="KW-0812">Transmembrane</keyword>
<comment type="caution">
    <text evidence="3">The sequence shown here is derived from an EMBL/GenBank/DDBJ whole genome shotgun (WGS) entry which is preliminary data.</text>
</comment>
<dbReference type="AlphaFoldDB" id="A0A1T0CJ99"/>
<accession>A0A1T0CJ99</accession>
<keyword evidence="4" id="KW-1185">Reference proteome</keyword>
<dbReference type="InterPro" id="IPR045584">
    <property type="entry name" value="Pilin-like"/>
</dbReference>
<dbReference type="PROSITE" id="PS00409">
    <property type="entry name" value="PROKAR_NTER_METHYL"/>
    <property type="match status" value="1"/>
</dbReference>
<protein>
    <recommendedName>
        <fullName evidence="5">General secretion pathway protein GspH</fullName>
    </recommendedName>
</protein>
<evidence type="ECO:0000313" key="3">
    <source>
        <dbReference type="EMBL" id="OOS22428.1"/>
    </source>
</evidence>
<dbReference type="Gene3D" id="3.30.700.10">
    <property type="entry name" value="Glycoprotein, Type 4 Pilin"/>
    <property type="match status" value="1"/>
</dbReference>
<evidence type="ECO:0000256" key="1">
    <source>
        <dbReference type="SAM" id="MobiDB-lite"/>
    </source>
</evidence>
<dbReference type="EMBL" id="MUYT01000003">
    <property type="protein sequence ID" value="OOS22428.1"/>
    <property type="molecule type" value="Genomic_DNA"/>
</dbReference>
<gene>
    <name evidence="3" type="ORF">B0682_02060</name>
</gene>
<evidence type="ECO:0000256" key="2">
    <source>
        <dbReference type="SAM" id="Phobius"/>
    </source>
</evidence>
<evidence type="ECO:0000313" key="4">
    <source>
        <dbReference type="Proteomes" id="UP000191094"/>
    </source>
</evidence>
<dbReference type="SUPFAM" id="SSF54523">
    <property type="entry name" value="Pili subunits"/>
    <property type="match status" value="1"/>
</dbReference>
<dbReference type="OrthoDB" id="6658040at2"/>
<dbReference type="NCBIfam" id="TIGR02532">
    <property type="entry name" value="IV_pilin_GFxxxE"/>
    <property type="match status" value="1"/>
</dbReference>
<dbReference type="STRING" id="90241.B0682_02060"/>
<feature type="transmembrane region" description="Helical" evidence="2">
    <location>
        <begin position="37"/>
        <end position="60"/>
    </location>
</feature>
<name>A0A1T0CJ99_9GAMM</name>
<dbReference type="Proteomes" id="UP000191094">
    <property type="component" value="Unassembled WGS sequence"/>
</dbReference>
<dbReference type="Pfam" id="PF07963">
    <property type="entry name" value="N_methyl"/>
    <property type="match status" value="1"/>
</dbReference>
<dbReference type="InterPro" id="IPR012902">
    <property type="entry name" value="N_methyl_site"/>
</dbReference>
<sequence>MSSMLNHKPQYQKPHSPKPFSHRQSKRTSPLTLINPIQGFTLIEMMVTVVILALVAVIAYPSFMRQLANMEARRVANLISTSLSSAKVNSFTTRKNVFVCILDDSGACHRDGQHALLLFDDMNRDNQFDVHQDRVIEQHHLGLKYGHVMFRVSLGKHYAKFWGDTGLPRGHIGHVSYCSNTAFNDNHYQISFNTQGIVRYKTAPQYALDC</sequence>
<keyword evidence="2" id="KW-1133">Transmembrane helix</keyword>
<dbReference type="RefSeq" id="WP_078306462.1">
    <property type="nucleotide sequence ID" value="NZ_CP147511.1"/>
</dbReference>
<organism evidence="3 4">
    <name type="scientific">Lwoffella lincolnii</name>
    <dbReference type="NCBI Taxonomy" id="90241"/>
    <lineage>
        <taxon>Bacteria</taxon>
        <taxon>Pseudomonadati</taxon>
        <taxon>Pseudomonadota</taxon>
        <taxon>Gammaproteobacteria</taxon>
        <taxon>Moraxellales</taxon>
        <taxon>Moraxellaceae</taxon>
        <taxon>Lwoffella</taxon>
    </lineage>
</organism>
<proteinExistence type="predicted"/>
<evidence type="ECO:0008006" key="5">
    <source>
        <dbReference type="Google" id="ProtNLM"/>
    </source>
</evidence>
<keyword evidence="2" id="KW-0472">Membrane</keyword>
<feature type="region of interest" description="Disordered" evidence="1">
    <location>
        <begin position="1"/>
        <end position="27"/>
    </location>
</feature>
<reference evidence="3 4" key="1">
    <citation type="submission" date="2017-02" db="EMBL/GenBank/DDBJ databases">
        <title>Draft genome sequence of Moraxella lincolnii CCUG 9405T type strain.</title>
        <authorList>
            <person name="Salva-Serra F."/>
            <person name="Engstrom-Jakobsson H."/>
            <person name="Thorell K."/>
            <person name="Jaen-Luchoro D."/>
            <person name="Gonzales-Siles L."/>
            <person name="Karlsson R."/>
            <person name="Yazdan S."/>
            <person name="Boulund F."/>
            <person name="Johnning A."/>
            <person name="Engstrand L."/>
            <person name="Kristiansson E."/>
            <person name="Moore E."/>
        </authorList>
    </citation>
    <scope>NUCLEOTIDE SEQUENCE [LARGE SCALE GENOMIC DNA]</scope>
    <source>
        <strain evidence="3 4">CCUG 9405</strain>
    </source>
</reference>